<keyword evidence="1" id="KW-0732">Signal</keyword>
<dbReference type="Gene3D" id="3.90.76.10">
    <property type="entry name" value="Dipeptide-binding Protein, Domain 1"/>
    <property type="match status" value="1"/>
</dbReference>
<dbReference type="InterPro" id="IPR039424">
    <property type="entry name" value="SBP_5"/>
</dbReference>
<evidence type="ECO:0000313" key="4">
    <source>
        <dbReference type="Proteomes" id="UP000050517"/>
    </source>
</evidence>
<dbReference type="RefSeq" id="WP_245622087.1">
    <property type="nucleotide sequence ID" value="NZ_LKST01000001.1"/>
</dbReference>
<dbReference type="Pfam" id="PF00496">
    <property type="entry name" value="SBP_bac_5"/>
    <property type="match status" value="1"/>
</dbReference>
<accession>A0A0Q0UCG0</accession>
<dbReference type="PROSITE" id="PS51257">
    <property type="entry name" value="PROKAR_LIPOPROTEIN"/>
    <property type="match status" value="1"/>
</dbReference>
<dbReference type="GO" id="GO:1904680">
    <property type="term" value="F:peptide transmembrane transporter activity"/>
    <property type="evidence" value="ECO:0007669"/>
    <property type="project" value="TreeGrafter"/>
</dbReference>
<dbReference type="InterPro" id="IPR000914">
    <property type="entry name" value="SBP_5_dom"/>
</dbReference>
<gene>
    <name evidence="3" type="ORF">Cocul_00761</name>
</gene>
<dbReference type="PANTHER" id="PTHR30290">
    <property type="entry name" value="PERIPLASMIC BINDING COMPONENT OF ABC TRANSPORTER"/>
    <property type="match status" value="1"/>
</dbReference>
<dbReference type="PANTHER" id="PTHR30290:SF65">
    <property type="entry name" value="MONOACYL PHOSPHATIDYLINOSITOL TETRAMANNOSIDE-BINDING PROTEIN LPQW-RELATED"/>
    <property type="match status" value="1"/>
</dbReference>
<dbReference type="GO" id="GO:0015833">
    <property type="term" value="P:peptide transport"/>
    <property type="evidence" value="ECO:0007669"/>
    <property type="project" value="TreeGrafter"/>
</dbReference>
<feature type="domain" description="Solute-binding protein family 5" evidence="2">
    <location>
        <begin position="105"/>
        <end position="386"/>
    </location>
</feature>
<comment type="caution">
    <text evidence="3">The sequence shown here is derived from an EMBL/GenBank/DDBJ whole genome shotgun (WGS) entry which is preliminary data.</text>
</comment>
<dbReference type="Gene3D" id="3.40.190.10">
    <property type="entry name" value="Periplasmic binding protein-like II"/>
    <property type="match status" value="1"/>
</dbReference>
<evidence type="ECO:0000259" key="2">
    <source>
        <dbReference type="Pfam" id="PF00496"/>
    </source>
</evidence>
<dbReference type="PATRIC" id="fig|1544416.3.peg.762"/>
<evidence type="ECO:0000256" key="1">
    <source>
        <dbReference type="SAM" id="SignalP"/>
    </source>
</evidence>
<organism evidence="3 4">
    <name type="scientific">Corynebacterium oculi</name>
    <dbReference type="NCBI Taxonomy" id="1544416"/>
    <lineage>
        <taxon>Bacteria</taxon>
        <taxon>Bacillati</taxon>
        <taxon>Actinomycetota</taxon>
        <taxon>Actinomycetes</taxon>
        <taxon>Mycobacteriales</taxon>
        <taxon>Corynebacteriaceae</taxon>
        <taxon>Corynebacterium</taxon>
    </lineage>
</organism>
<dbReference type="Proteomes" id="UP000050517">
    <property type="component" value="Unassembled WGS sequence"/>
</dbReference>
<feature type="chain" id="PRO_5006184599" evidence="1">
    <location>
        <begin position="22"/>
        <end position="396"/>
    </location>
</feature>
<sequence>MKKTSLALMLIAAVFSLSACASTQEIHLEVSPSGSYNKKAPEELRQGGTLTLPIAEIPEQQNSLHANTTVSVNTLWAWYMPQLSFSDSAGNITPNPDYLLDVHEETVAGKTVVTYTLNPRATFNDGTPIDWRTYENTWRINRGDDDSYQISSSDGYNQIESVLPGENDKQVVVTYRHIYPWWNGLFGALMHPGIATPQDFNEGFLRRLPNEWGAGPYKVDTVDYHGGTVTFVPNEKWWGRAPKLDKVVFRLMEAQAAMNAFRAGEIDSVSISNKNYLAAALGMGKQAELHTSLDTAILMLSLNAESPVLADITVREAVMSGIDRSLLAAIIFNGRGYTEDLPGSLIFLQNQDTYVDVFGDLVSFNPQRARDLLDQAGWVESEDGIRVKDGARLTLR</sequence>
<keyword evidence="4" id="KW-1185">Reference proteome</keyword>
<dbReference type="CDD" id="cd08501">
    <property type="entry name" value="PBP2_Lpqw"/>
    <property type="match status" value="1"/>
</dbReference>
<feature type="signal peptide" evidence="1">
    <location>
        <begin position="1"/>
        <end position="21"/>
    </location>
</feature>
<dbReference type="EMBL" id="LKST01000001">
    <property type="protein sequence ID" value="KQB85614.1"/>
    <property type="molecule type" value="Genomic_DNA"/>
</dbReference>
<proteinExistence type="predicted"/>
<dbReference type="SUPFAM" id="SSF53850">
    <property type="entry name" value="Periplasmic binding protein-like II"/>
    <property type="match status" value="1"/>
</dbReference>
<reference evidence="3 4" key="1">
    <citation type="submission" date="2015-10" db="EMBL/GenBank/DDBJ databases">
        <title>Corynebacteirum lowii and Corynebacterium oculi species nova, derived from human clinical disease and and emended description of Corynebacterium mastiditis.</title>
        <authorList>
            <person name="Bernard K."/>
            <person name="Pacheco A.L."/>
            <person name="Mcdougall C."/>
            <person name="Burtx T."/>
            <person name="Weibe D."/>
            <person name="Tyler S."/>
            <person name="Olson A.B."/>
            <person name="Cnockaert M."/>
            <person name="Eguchi H."/>
            <person name="Kuwahara T."/>
            <person name="Nakayama-Imaohji H."/>
            <person name="Boudewijins M."/>
            <person name="Van Hoecke F."/>
            <person name="Bernier A.-M."/>
            <person name="Vandamme P."/>
        </authorList>
    </citation>
    <scope>NUCLEOTIDE SEQUENCE [LARGE SCALE GENOMIC DNA]</scope>
    <source>
        <strain evidence="3 4">NML 130210</strain>
    </source>
</reference>
<evidence type="ECO:0000313" key="3">
    <source>
        <dbReference type="EMBL" id="KQB85614.1"/>
    </source>
</evidence>
<dbReference type="AlphaFoldDB" id="A0A0Q0UCG0"/>
<dbReference type="Gene3D" id="3.10.105.10">
    <property type="entry name" value="Dipeptide-binding Protein, Domain 3"/>
    <property type="match status" value="1"/>
</dbReference>
<protein>
    <submittedName>
        <fullName evidence="3">Putative monoacyl phosphatidylinositol tetramannoside-binding protein LpqW</fullName>
    </submittedName>
</protein>
<dbReference type="STRING" id="1544416.Cocul_00761"/>
<name>A0A0Q0UCG0_9CORY</name>